<feature type="transmembrane region" description="Helical" evidence="1">
    <location>
        <begin position="12"/>
        <end position="31"/>
    </location>
</feature>
<reference evidence="2" key="1">
    <citation type="journal article" date="2020" name="Nature">
        <title>Giant virus diversity and host interactions through global metagenomics.</title>
        <authorList>
            <person name="Schulz F."/>
            <person name="Roux S."/>
            <person name="Paez-Espino D."/>
            <person name="Jungbluth S."/>
            <person name="Walsh D.A."/>
            <person name="Denef V.J."/>
            <person name="McMahon K.D."/>
            <person name="Konstantinidis K.T."/>
            <person name="Eloe-Fadrosh E.A."/>
            <person name="Kyrpides N.C."/>
            <person name="Woyke T."/>
        </authorList>
    </citation>
    <scope>NUCLEOTIDE SEQUENCE</scope>
    <source>
        <strain evidence="2">GVMAG-M-3300021389-45</strain>
    </source>
</reference>
<proteinExistence type="predicted"/>
<dbReference type="AlphaFoldDB" id="A0A6C0CNB5"/>
<accession>A0A6C0CNB5</accession>
<sequence length="89" mass="9721">MKLNLVDRQILKYVLIVTVVAAVVMLFASPAKSMYQPKSVKIETVSQGSMFDLPKTTDCLNTSPYSGSTGGVCDSQKLVKDQSSYKLVE</sequence>
<organism evidence="2">
    <name type="scientific">viral metagenome</name>
    <dbReference type="NCBI Taxonomy" id="1070528"/>
    <lineage>
        <taxon>unclassified sequences</taxon>
        <taxon>metagenomes</taxon>
        <taxon>organismal metagenomes</taxon>
    </lineage>
</organism>
<keyword evidence="1" id="KW-0472">Membrane</keyword>
<evidence type="ECO:0000256" key="1">
    <source>
        <dbReference type="SAM" id="Phobius"/>
    </source>
</evidence>
<keyword evidence="1" id="KW-1133">Transmembrane helix</keyword>
<name>A0A6C0CNB5_9ZZZZ</name>
<evidence type="ECO:0000313" key="2">
    <source>
        <dbReference type="EMBL" id="QHT05783.1"/>
    </source>
</evidence>
<keyword evidence="1" id="KW-0812">Transmembrane</keyword>
<dbReference type="EMBL" id="MN739459">
    <property type="protein sequence ID" value="QHT05783.1"/>
    <property type="molecule type" value="Genomic_DNA"/>
</dbReference>
<protein>
    <submittedName>
        <fullName evidence="2">Uncharacterized protein</fullName>
    </submittedName>
</protein>